<organism evidence="1 2">
    <name type="scientific">Pseudoduganella aquatica</name>
    <dbReference type="NCBI Taxonomy" id="2660641"/>
    <lineage>
        <taxon>Bacteria</taxon>
        <taxon>Pseudomonadati</taxon>
        <taxon>Pseudomonadota</taxon>
        <taxon>Betaproteobacteria</taxon>
        <taxon>Burkholderiales</taxon>
        <taxon>Oxalobacteraceae</taxon>
        <taxon>Telluria group</taxon>
        <taxon>Pseudoduganella</taxon>
    </lineage>
</organism>
<dbReference type="EMBL" id="WWCU01000005">
    <property type="protein sequence ID" value="MYN07167.1"/>
    <property type="molecule type" value="Genomic_DNA"/>
</dbReference>
<comment type="caution">
    <text evidence="1">The sequence shown here is derived from an EMBL/GenBank/DDBJ whole genome shotgun (WGS) entry which is preliminary data.</text>
</comment>
<dbReference type="Proteomes" id="UP000450676">
    <property type="component" value="Unassembled WGS sequence"/>
</dbReference>
<dbReference type="RefSeq" id="WP_161071519.1">
    <property type="nucleotide sequence ID" value="NZ_WWCU01000005.1"/>
</dbReference>
<evidence type="ECO:0000313" key="1">
    <source>
        <dbReference type="EMBL" id="MYN07167.1"/>
    </source>
</evidence>
<keyword evidence="2" id="KW-1185">Reference proteome</keyword>
<evidence type="ECO:0008006" key="3">
    <source>
        <dbReference type="Google" id="ProtNLM"/>
    </source>
</evidence>
<gene>
    <name evidence="1" type="ORF">GTP77_07425</name>
</gene>
<proteinExistence type="predicted"/>
<accession>A0A7X4KLI3</accession>
<sequence length="169" mass="19377">MLEVQPKDTRGYFMLPQAPEDAAYYVYGNVGGRKNTGHLAQYAHSNLLSLIFHVEREWQAISDRKFGIGNISIDGGLPYDKHKSHQKGIEVDCRPIRKDQLTGQAARVSRFDDVYDCEQTIKLIRLFVEHPMVKVVYFNDDKVQQALGGRVRSLIGHDDHFHAKIREPK</sequence>
<dbReference type="Gene3D" id="3.30.1380.10">
    <property type="match status" value="1"/>
</dbReference>
<reference evidence="1 2" key="1">
    <citation type="submission" date="2019-12" db="EMBL/GenBank/DDBJ databases">
        <title>Novel species isolated from a subtropical stream in China.</title>
        <authorList>
            <person name="Lu H."/>
        </authorList>
    </citation>
    <scope>NUCLEOTIDE SEQUENCE [LARGE SCALE GENOMIC DNA]</scope>
    <source>
        <strain evidence="1 2">FT127W</strain>
    </source>
</reference>
<dbReference type="AlphaFoldDB" id="A0A7X4KLI3"/>
<dbReference type="InterPro" id="IPR009045">
    <property type="entry name" value="Zn_M74/Hedgehog-like"/>
</dbReference>
<protein>
    <recommendedName>
        <fullName evidence="3">Penicillin-insensitive murein endopeptidase</fullName>
    </recommendedName>
</protein>
<dbReference type="SUPFAM" id="SSF55166">
    <property type="entry name" value="Hedgehog/DD-peptidase"/>
    <property type="match status" value="1"/>
</dbReference>
<evidence type="ECO:0000313" key="2">
    <source>
        <dbReference type="Proteomes" id="UP000450676"/>
    </source>
</evidence>
<name>A0A7X4KLI3_9BURK</name>